<dbReference type="SUPFAM" id="SSF50729">
    <property type="entry name" value="PH domain-like"/>
    <property type="match status" value="1"/>
</dbReference>
<dbReference type="InterPro" id="IPR011993">
    <property type="entry name" value="PH-like_dom_sf"/>
</dbReference>
<sequence length="465" mass="53027">MEDSMQGHMEETIKQRRHHTRPVNVSHSECKAGMLETEWQRYHVIEKDKAEKYNVSETLSDERQHNVPKRGKSDEQDSLYVIMTSCEQAIQSSVHGKLASSTYSTGHANDNIAQRRMQENSDKEGQHQLKVKMEYEENYMQYLAMKLQEEGVDRDSKVEQNSYSTGRINVPFLSLHEDGRKGHHNLHNKRGDSNRQDLRPISITKRPFINQQRLSVGKPARDYTHILNNKRVALPPPQASGRIDCAFGSRPVPKFQNSMMSHMPLCLASDGVHTSRRTNLADGSLRSEDENCVEKQTSNNITTVAVQSGYMKDFPSCSSTESAIDIKSNKRQSRCYGYTVLPSDKKELEDVHQYMQLQHGGRFDVTLITTDPSCKCQFKGHQDYTLTVDRTKLHLSGNRTPGILCEWPYTAIRRISADHSKNLFQIEAGRKCSSGPGIFRFYTAESRTLYKSTMQAMAKAVKTRS</sequence>
<dbReference type="PROSITE" id="PS51064">
    <property type="entry name" value="IRS_PTB"/>
    <property type="match status" value="1"/>
</dbReference>
<dbReference type="GO" id="GO:0005737">
    <property type="term" value="C:cytoplasm"/>
    <property type="evidence" value="ECO:0007669"/>
    <property type="project" value="TreeGrafter"/>
</dbReference>
<reference evidence="3" key="2">
    <citation type="journal article" date="2021" name="Genome Biol. Evol.">
        <title>Developing a high-quality reference genome for a parasitic bivalve with doubly uniparental inheritance (Bivalvia: Unionida).</title>
        <authorList>
            <person name="Smith C.H."/>
        </authorList>
    </citation>
    <scope>NUCLEOTIDE SEQUENCE</scope>
    <source>
        <strain evidence="3">CHS0354</strain>
        <tissue evidence="3">Mantle</tissue>
    </source>
</reference>
<feature type="region of interest" description="Disordered" evidence="1">
    <location>
        <begin position="1"/>
        <end position="27"/>
    </location>
</feature>
<keyword evidence="4" id="KW-1185">Reference proteome</keyword>
<dbReference type="SMART" id="SM00310">
    <property type="entry name" value="PTBI"/>
    <property type="match status" value="1"/>
</dbReference>
<name>A0AAE0SAJ5_9BIVA</name>
<comment type="caution">
    <text evidence="3">The sequence shown here is derived from an EMBL/GenBank/DDBJ whole genome shotgun (WGS) entry which is preliminary data.</text>
</comment>
<evidence type="ECO:0000313" key="3">
    <source>
        <dbReference type="EMBL" id="KAK3588294.1"/>
    </source>
</evidence>
<reference evidence="3" key="1">
    <citation type="journal article" date="2021" name="Genome Biol. Evol.">
        <title>A High-Quality Reference Genome for a Parasitic Bivalve with Doubly Uniparental Inheritance (Bivalvia: Unionida).</title>
        <authorList>
            <person name="Smith C.H."/>
        </authorList>
    </citation>
    <scope>NUCLEOTIDE SEQUENCE</scope>
    <source>
        <strain evidence="3">CHS0354</strain>
    </source>
</reference>
<evidence type="ECO:0000313" key="4">
    <source>
        <dbReference type="Proteomes" id="UP001195483"/>
    </source>
</evidence>
<dbReference type="InterPro" id="IPR050996">
    <property type="entry name" value="Docking_Protein_DOK"/>
</dbReference>
<dbReference type="PANTHER" id="PTHR21258">
    <property type="entry name" value="DOCKING PROTEIN RELATED"/>
    <property type="match status" value="1"/>
</dbReference>
<dbReference type="GO" id="GO:0007265">
    <property type="term" value="P:Ras protein signal transduction"/>
    <property type="evidence" value="ECO:0007669"/>
    <property type="project" value="TreeGrafter"/>
</dbReference>
<dbReference type="EMBL" id="JAEAOA010000870">
    <property type="protein sequence ID" value="KAK3588294.1"/>
    <property type="molecule type" value="Genomic_DNA"/>
</dbReference>
<dbReference type="SMART" id="SM01244">
    <property type="entry name" value="IRS"/>
    <property type="match status" value="1"/>
</dbReference>
<dbReference type="PANTHER" id="PTHR21258:SF62">
    <property type="entry name" value="INSULIN RECEPTOR SUBSTRATE 1"/>
    <property type="match status" value="1"/>
</dbReference>
<gene>
    <name evidence="3" type="ORF">CHS0354_014157</name>
</gene>
<evidence type="ECO:0000256" key="1">
    <source>
        <dbReference type="SAM" id="MobiDB-lite"/>
    </source>
</evidence>
<dbReference type="GO" id="GO:0043410">
    <property type="term" value="P:positive regulation of MAPK cascade"/>
    <property type="evidence" value="ECO:0007669"/>
    <property type="project" value="TreeGrafter"/>
</dbReference>
<dbReference type="GO" id="GO:0007169">
    <property type="term" value="P:cell surface receptor protein tyrosine kinase signaling pathway"/>
    <property type="evidence" value="ECO:0007669"/>
    <property type="project" value="TreeGrafter"/>
</dbReference>
<feature type="domain" description="IRS-type PTB" evidence="2">
    <location>
        <begin position="359"/>
        <end position="465"/>
    </location>
</feature>
<dbReference type="AlphaFoldDB" id="A0AAE0SAJ5"/>
<reference evidence="3" key="3">
    <citation type="submission" date="2023-05" db="EMBL/GenBank/DDBJ databases">
        <authorList>
            <person name="Smith C.H."/>
        </authorList>
    </citation>
    <scope>NUCLEOTIDE SEQUENCE</scope>
    <source>
        <strain evidence="3">CHS0354</strain>
        <tissue evidence="3">Mantle</tissue>
    </source>
</reference>
<organism evidence="3 4">
    <name type="scientific">Potamilus streckersoni</name>
    <dbReference type="NCBI Taxonomy" id="2493646"/>
    <lineage>
        <taxon>Eukaryota</taxon>
        <taxon>Metazoa</taxon>
        <taxon>Spiralia</taxon>
        <taxon>Lophotrochozoa</taxon>
        <taxon>Mollusca</taxon>
        <taxon>Bivalvia</taxon>
        <taxon>Autobranchia</taxon>
        <taxon>Heteroconchia</taxon>
        <taxon>Palaeoheterodonta</taxon>
        <taxon>Unionida</taxon>
        <taxon>Unionoidea</taxon>
        <taxon>Unionidae</taxon>
        <taxon>Ambleminae</taxon>
        <taxon>Lampsilini</taxon>
        <taxon>Potamilus</taxon>
    </lineage>
</organism>
<proteinExistence type="predicted"/>
<dbReference type="Gene3D" id="2.30.29.30">
    <property type="entry name" value="Pleckstrin-homology domain (PH domain)/Phosphotyrosine-binding domain (PTB)"/>
    <property type="match status" value="1"/>
</dbReference>
<accession>A0AAE0SAJ5</accession>
<dbReference type="InterPro" id="IPR002404">
    <property type="entry name" value="IRS_PTB"/>
</dbReference>
<dbReference type="Proteomes" id="UP001195483">
    <property type="component" value="Unassembled WGS sequence"/>
</dbReference>
<evidence type="ECO:0000259" key="2">
    <source>
        <dbReference type="PROSITE" id="PS51064"/>
    </source>
</evidence>
<protein>
    <recommendedName>
        <fullName evidence="2">IRS-type PTB domain-containing protein</fullName>
    </recommendedName>
</protein>
<dbReference type="Pfam" id="PF02174">
    <property type="entry name" value="IRS"/>
    <property type="match status" value="1"/>
</dbReference>